<evidence type="ECO:0000313" key="3">
    <source>
        <dbReference type="Proteomes" id="UP000429232"/>
    </source>
</evidence>
<reference evidence="2 3" key="1">
    <citation type="submission" date="2020-12" db="EMBL/GenBank/DDBJ databases">
        <title>HMF7856_wgs.fasta genome submission.</title>
        <authorList>
            <person name="Kang H."/>
            <person name="Kim H."/>
            <person name="Joh K."/>
        </authorList>
    </citation>
    <scope>NUCLEOTIDE SEQUENCE [LARGE SCALE GENOMIC DNA]</scope>
    <source>
        <strain evidence="2 3">HMF7856</strain>
    </source>
</reference>
<dbReference type="Pfam" id="PF14376">
    <property type="entry name" value="Haem_bd"/>
    <property type="match status" value="1"/>
</dbReference>
<organism evidence="2 3">
    <name type="scientific">Mucilaginibacter ginkgonis</name>
    <dbReference type="NCBI Taxonomy" id="2682091"/>
    <lineage>
        <taxon>Bacteria</taxon>
        <taxon>Pseudomonadati</taxon>
        <taxon>Bacteroidota</taxon>
        <taxon>Sphingobacteriia</taxon>
        <taxon>Sphingobacteriales</taxon>
        <taxon>Sphingobacteriaceae</taxon>
        <taxon>Mucilaginibacter</taxon>
    </lineage>
</organism>
<sequence>MNRTVKIIGSGALLLAAMQFFPRDHNQGKAPAGKTMAEVIQVPSNAQVILKRSCYDCHSDHTNYPWYAQLQPVRYILDGHIRRGKDELNFDEFGDYAARRQRSRIRAIGESLEEGAMPLGSYTMIHRDAILTKEDKATLLNWAKETSSTLP</sequence>
<evidence type="ECO:0000259" key="1">
    <source>
        <dbReference type="SMART" id="SM01235"/>
    </source>
</evidence>
<accession>A0A7T7JHG9</accession>
<feature type="domain" description="Haem-binding" evidence="1">
    <location>
        <begin position="12"/>
        <end position="147"/>
    </location>
</feature>
<dbReference type="SMART" id="SM01235">
    <property type="entry name" value="Haem_bd"/>
    <property type="match status" value="1"/>
</dbReference>
<dbReference type="KEGG" id="mgik:GO620_003565"/>
<proteinExistence type="predicted"/>
<gene>
    <name evidence="2" type="ORF">GO620_003565</name>
</gene>
<dbReference type="EMBL" id="CP066775">
    <property type="protein sequence ID" value="QQL50545.1"/>
    <property type="molecule type" value="Genomic_DNA"/>
</dbReference>
<dbReference type="AlphaFoldDB" id="A0A7T7JHG9"/>
<name>A0A7T7JHG9_9SPHI</name>
<protein>
    <submittedName>
        <fullName evidence="2">Heme-binding domain-containing protein</fullName>
    </submittedName>
</protein>
<evidence type="ECO:0000313" key="2">
    <source>
        <dbReference type="EMBL" id="QQL50545.1"/>
    </source>
</evidence>
<dbReference type="RefSeq" id="WP_166584878.1">
    <property type="nucleotide sequence ID" value="NZ_CP066775.1"/>
</dbReference>
<dbReference type="InterPro" id="IPR025992">
    <property type="entry name" value="Haem-bd"/>
</dbReference>
<dbReference type="Proteomes" id="UP000429232">
    <property type="component" value="Chromosome"/>
</dbReference>
<keyword evidence="3" id="KW-1185">Reference proteome</keyword>